<organism evidence="2 3">
    <name type="scientific">Naasia aerilata</name>
    <dbReference type="NCBI Taxonomy" id="1162966"/>
    <lineage>
        <taxon>Bacteria</taxon>
        <taxon>Bacillati</taxon>
        <taxon>Actinomycetota</taxon>
        <taxon>Actinomycetes</taxon>
        <taxon>Micrococcales</taxon>
        <taxon>Microbacteriaceae</taxon>
        <taxon>Naasia</taxon>
    </lineage>
</organism>
<sequence length="133" mass="13737">MELGALALRYVPFLAMLAVATIVILDARVRVKRPGRARWSAPVQLLLALAMLVLATVAIIVSPEVGLLDAAGRSATTLTGTLFAFAGTGAVALLTLVCGLAWPASPHPRRGLTVWALLVDALAVAMTALQAVG</sequence>
<feature type="transmembrane region" description="Helical" evidence="1">
    <location>
        <begin position="114"/>
        <end position="132"/>
    </location>
</feature>
<dbReference type="EMBL" id="AP027731">
    <property type="protein sequence ID" value="BDZ47664.1"/>
    <property type="molecule type" value="Genomic_DNA"/>
</dbReference>
<evidence type="ECO:0000313" key="3">
    <source>
        <dbReference type="Proteomes" id="UP001321498"/>
    </source>
</evidence>
<accession>A0ABN6XS19</accession>
<protein>
    <submittedName>
        <fullName evidence="2">Uncharacterized protein</fullName>
    </submittedName>
</protein>
<gene>
    <name evidence="2" type="ORF">GCM10025866_35730</name>
</gene>
<dbReference type="Proteomes" id="UP001321498">
    <property type="component" value="Chromosome"/>
</dbReference>
<proteinExistence type="predicted"/>
<feature type="transmembrane region" description="Helical" evidence="1">
    <location>
        <begin position="6"/>
        <end position="27"/>
    </location>
</feature>
<name>A0ABN6XS19_9MICO</name>
<keyword evidence="1" id="KW-0812">Transmembrane</keyword>
<keyword evidence="1" id="KW-1133">Transmembrane helix</keyword>
<keyword evidence="3" id="KW-1185">Reference proteome</keyword>
<feature type="transmembrane region" description="Helical" evidence="1">
    <location>
        <begin position="39"/>
        <end position="61"/>
    </location>
</feature>
<evidence type="ECO:0000313" key="2">
    <source>
        <dbReference type="EMBL" id="BDZ47664.1"/>
    </source>
</evidence>
<keyword evidence="1" id="KW-0472">Membrane</keyword>
<feature type="transmembrane region" description="Helical" evidence="1">
    <location>
        <begin position="81"/>
        <end position="102"/>
    </location>
</feature>
<dbReference type="RefSeq" id="WP_286277537.1">
    <property type="nucleotide sequence ID" value="NZ_AP027731.1"/>
</dbReference>
<reference evidence="3" key="1">
    <citation type="journal article" date="2019" name="Int. J. Syst. Evol. Microbiol.">
        <title>The Global Catalogue of Microorganisms (GCM) 10K type strain sequencing project: providing services to taxonomists for standard genome sequencing and annotation.</title>
        <authorList>
            <consortium name="The Broad Institute Genomics Platform"/>
            <consortium name="The Broad Institute Genome Sequencing Center for Infectious Disease"/>
            <person name="Wu L."/>
            <person name="Ma J."/>
        </authorList>
    </citation>
    <scope>NUCLEOTIDE SEQUENCE [LARGE SCALE GENOMIC DNA]</scope>
    <source>
        <strain evidence="3">NBRC 108725</strain>
    </source>
</reference>
<evidence type="ECO:0000256" key="1">
    <source>
        <dbReference type="SAM" id="Phobius"/>
    </source>
</evidence>